<evidence type="ECO:0000313" key="8">
    <source>
        <dbReference type="Proteomes" id="UP000595140"/>
    </source>
</evidence>
<dbReference type="AlphaFoldDB" id="A0A484KT93"/>
<keyword evidence="3" id="KW-0238">DNA-binding</keyword>
<dbReference type="InterPro" id="IPR002100">
    <property type="entry name" value="TF_MADSbox"/>
</dbReference>
<protein>
    <recommendedName>
        <fullName evidence="6">MADS-box domain-containing protein</fullName>
    </recommendedName>
</protein>
<dbReference type="OrthoDB" id="1098072at2759"/>
<evidence type="ECO:0000256" key="3">
    <source>
        <dbReference type="ARBA" id="ARBA00023125"/>
    </source>
</evidence>
<keyword evidence="5" id="KW-0539">Nucleus</keyword>
<proteinExistence type="predicted"/>
<evidence type="ECO:0000256" key="5">
    <source>
        <dbReference type="ARBA" id="ARBA00023242"/>
    </source>
</evidence>
<dbReference type="GO" id="GO:0046983">
    <property type="term" value="F:protein dimerization activity"/>
    <property type="evidence" value="ECO:0007669"/>
    <property type="project" value="InterPro"/>
</dbReference>
<dbReference type="CDD" id="cd00120">
    <property type="entry name" value="MADS"/>
    <property type="match status" value="1"/>
</dbReference>
<dbReference type="Pfam" id="PF00319">
    <property type="entry name" value="SRF-TF"/>
    <property type="match status" value="1"/>
</dbReference>
<evidence type="ECO:0000256" key="1">
    <source>
        <dbReference type="ARBA" id="ARBA00004123"/>
    </source>
</evidence>
<evidence type="ECO:0000259" key="6">
    <source>
        <dbReference type="PROSITE" id="PS50066"/>
    </source>
</evidence>
<dbReference type="Proteomes" id="UP000595140">
    <property type="component" value="Unassembled WGS sequence"/>
</dbReference>
<dbReference type="GO" id="GO:0005634">
    <property type="term" value="C:nucleus"/>
    <property type="evidence" value="ECO:0007669"/>
    <property type="project" value="UniProtKB-SubCell"/>
</dbReference>
<keyword evidence="8" id="KW-1185">Reference proteome</keyword>
<reference evidence="7 8" key="1">
    <citation type="submission" date="2018-04" db="EMBL/GenBank/DDBJ databases">
        <authorList>
            <person name="Vogel A."/>
        </authorList>
    </citation>
    <scope>NUCLEOTIDE SEQUENCE [LARGE SCALE GENOMIC DNA]</scope>
</reference>
<evidence type="ECO:0000256" key="2">
    <source>
        <dbReference type="ARBA" id="ARBA00023015"/>
    </source>
</evidence>
<comment type="subcellular location">
    <subcellularLocation>
        <location evidence="1">Nucleus</location>
    </subcellularLocation>
</comment>
<dbReference type="PANTHER" id="PTHR11945">
    <property type="entry name" value="MADS BOX PROTEIN"/>
    <property type="match status" value="1"/>
</dbReference>
<organism evidence="7 8">
    <name type="scientific">Cuscuta campestris</name>
    <dbReference type="NCBI Taxonomy" id="132261"/>
    <lineage>
        <taxon>Eukaryota</taxon>
        <taxon>Viridiplantae</taxon>
        <taxon>Streptophyta</taxon>
        <taxon>Embryophyta</taxon>
        <taxon>Tracheophyta</taxon>
        <taxon>Spermatophyta</taxon>
        <taxon>Magnoliopsida</taxon>
        <taxon>eudicotyledons</taxon>
        <taxon>Gunneridae</taxon>
        <taxon>Pentapetalae</taxon>
        <taxon>asterids</taxon>
        <taxon>lamiids</taxon>
        <taxon>Solanales</taxon>
        <taxon>Convolvulaceae</taxon>
        <taxon>Cuscuteae</taxon>
        <taxon>Cuscuta</taxon>
        <taxon>Cuscuta subgen. Grammica</taxon>
        <taxon>Cuscuta sect. Cleistogrammica</taxon>
    </lineage>
</organism>
<keyword evidence="4" id="KW-0804">Transcription</keyword>
<feature type="domain" description="MADS-box" evidence="6">
    <location>
        <begin position="11"/>
        <end position="71"/>
    </location>
</feature>
<dbReference type="SUPFAM" id="SSF55455">
    <property type="entry name" value="SRF-like"/>
    <property type="match status" value="1"/>
</dbReference>
<name>A0A484KT93_9ASTE</name>
<evidence type="ECO:0000256" key="4">
    <source>
        <dbReference type="ARBA" id="ARBA00023163"/>
    </source>
</evidence>
<dbReference type="GO" id="GO:0000981">
    <property type="term" value="F:DNA-binding transcription factor activity, RNA polymerase II-specific"/>
    <property type="evidence" value="ECO:0007669"/>
    <property type="project" value="TreeGrafter"/>
</dbReference>
<dbReference type="Gene3D" id="3.40.1810.10">
    <property type="entry name" value="Transcription factor, MADS-box"/>
    <property type="match status" value="1"/>
</dbReference>
<dbReference type="PANTHER" id="PTHR11945:SF640">
    <property type="entry name" value="AGAMOUS-LIKE MADS-BOX PROTEIN AGL62"/>
    <property type="match status" value="1"/>
</dbReference>
<gene>
    <name evidence="7" type="ORF">CCAM_LOCUS8175</name>
</gene>
<dbReference type="GO" id="GO:0000978">
    <property type="term" value="F:RNA polymerase II cis-regulatory region sequence-specific DNA binding"/>
    <property type="evidence" value="ECO:0007669"/>
    <property type="project" value="TreeGrafter"/>
</dbReference>
<evidence type="ECO:0000313" key="7">
    <source>
        <dbReference type="EMBL" id="VFQ66399.1"/>
    </source>
</evidence>
<dbReference type="PRINTS" id="PR00404">
    <property type="entry name" value="MADSDOMAIN"/>
</dbReference>
<dbReference type="PROSITE" id="PS50066">
    <property type="entry name" value="MADS_BOX_2"/>
    <property type="match status" value="1"/>
</dbReference>
<sequence>METVAVMKKTRGRQKIPMRKIENEGDRFATFSKRRKGFYKKASELSWISGADIGIVLTSPTGKIFSFFNPSPDSITCRLFSRGQWLGERALAIDARSRAAVDELYGAIDDLESHMEAVNQRSKILDLSLRRPPPPQGRRTWWEEDVAEFTAEEVERYQAFLEGLQNGVSSCLGAAILGAPPVSSAAAAAPHEAAAAALYSALPSNVGNNI</sequence>
<accession>A0A484KT93</accession>
<keyword evidence="2" id="KW-0805">Transcription regulation</keyword>
<dbReference type="InterPro" id="IPR036879">
    <property type="entry name" value="TF_MADSbox_sf"/>
</dbReference>
<dbReference type="EMBL" id="OOIL02000558">
    <property type="protein sequence ID" value="VFQ66399.1"/>
    <property type="molecule type" value="Genomic_DNA"/>
</dbReference>
<dbReference type="SMART" id="SM00432">
    <property type="entry name" value="MADS"/>
    <property type="match status" value="1"/>
</dbReference>